<dbReference type="InterPro" id="IPR051681">
    <property type="entry name" value="Ser/Thr_Kinases-Pseudokinases"/>
</dbReference>
<protein>
    <recommendedName>
        <fullName evidence="2">Protein kinase domain-containing protein</fullName>
    </recommendedName>
</protein>
<feature type="region of interest" description="Disordered" evidence="1">
    <location>
        <begin position="429"/>
        <end position="471"/>
    </location>
</feature>
<evidence type="ECO:0000256" key="1">
    <source>
        <dbReference type="SAM" id="MobiDB-lite"/>
    </source>
</evidence>
<name>A0AAD8DJN1_9FUNG</name>
<dbReference type="InterPro" id="IPR011009">
    <property type="entry name" value="Kinase-like_dom_sf"/>
</dbReference>
<feature type="compositionally biased region" description="Gly residues" evidence="1">
    <location>
        <begin position="457"/>
        <end position="466"/>
    </location>
</feature>
<dbReference type="Proteomes" id="UP001234581">
    <property type="component" value="Unassembled WGS sequence"/>
</dbReference>
<dbReference type="PANTHER" id="PTHR44329">
    <property type="entry name" value="SERINE/THREONINE-PROTEIN KINASE TNNI3K-RELATED"/>
    <property type="match status" value="1"/>
</dbReference>
<proteinExistence type="predicted"/>
<evidence type="ECO:0000313" key="3">
    <source>
        <dbReference type="EMBL" id="KAJ8664096.1"/>
    </source>
</evidence>
<evidence type="ECO:0000259" key="2">
    <source>
        <dbReference type="PROSITE" id="PS50011"/>
    </source>
</evidence>
<dbReference type="SUPFAM" id="SSF56112">
    <property type="entry name" value="Protein kinase-like (PK-like)"/>
    <property type="match status" value="1"/>
</dbReference>
<accession>A0AAD8DJN1</accession>
<feature type="compositionally biased region" description="Polar residues" evidence="1">
    <location>
        <begin position="429"/>
        <end position="439"/>
    </location>
</feature>
<keyword evidence="4" id="KW-1185">Reference proteome</keyword>
<feature type="compositionally biased region" description="Low complexity" evidence="1">
    <location>
        <begin position="440"/>
        <end position="454"/>
    </location>
</feature>
<dbReference type="Gene3D" id="1.10.510.10">
    <property type="entry name" value="Transferase(Phosphotransferase) domain 1"/>
    <property type="match status" value="1"/>
</dbReference>
<dbReference type="GO" id="GO:0005524">
    <property type="term" value="F:ATP binding"/>
    <property type="evidence" value="ECO:0007669"/>
    <property type="project" value="InterPro"/>
</dbReference>
<dbReference type="AlphaFoldDB" id="A0AAD8DJN1"/>
<dbReference type="PROSITE" id="PS50011">
    <property type="entry name" value="PROTEIN_KINASE_DOM"/>
    <property type="match status" value="1"/>
</dbReference>
<sequence>MDLGYRNRNHPAHQYQQEIVKTDLVHQTIQAIHQLLRHYPHAFDLHFLTPIDPACAIPVEDAIRQLHKDTIALYRSRNVAFDSHWHWNIAWRQALSYESIAELADGDTTRIIQSCHPKCQKSVEAIYKYDLAPYMRWYPWRWFSDLVLIGSGGFSAVYAAHVALLYDASQDGQAIGQHKRPVAIKVVDEKILNEIIVQSRAFLALLFHGITVCESTGDILMITTLAEEGNLEHRIGKPVEYGLDMMNVTDIVTRLAFNLASLHDEIGMCHRNIHPANVLCSDDDYFLIDFRFSTASNEASDVIKSFMGHYGRAPYIAPEVRSAIYTEKSDIYSLGVIMWQLISGVVFPSPEVFLDAEDVYRIEWIPGVPRWYQELTMACLEPCPEHRPLAEEVGLIARKFAVSPQSEQMRVHQKDWIAYATRRREACQAHQQRWSTKGRTTTTTTTPSSTTPTTANGHGGGGGGGDLIPTRNKEEDDMMMMTASRVYEFRNLPSLDELVNLPFHHRPFDAADLSGEY</sequence>
<gene>
    <name evidence="3" type="ORF">O0I10_000374</name>
</gene>
<comment type="caution">
    <text evidence="3">The sequence shown here is derived from an EMBL/GenBank/DDBJ whole genome shotgun (WGS) entry which is preliminary data.</text>
</comment>
<reference evidence="3 4" key="1">
    <citation type="submission" date="2023-03" db="EMBL/GenBank/DDBJ databases">
        <title>Genome sequence of Lichtheimia ornata CBS 291.66.</title>
        <authorList>
            <person name="Mohabir J.T."/>
            <person name="Shea T.P."/>
            <person name="Kurbessoian T."/>
            <person name="Berby B."/>
            <person name="Fontaine J."/>
            <person name="Livny J."/>
            <person name="Gnirke A."/>
            <person name="Stajich J.E."/>
            <person name="Cuomo C.A."/>
        </authorList>
    </citation>
    <scope>NUCLEOTIDE SEQUENCE [LARGE SCALE GENOMIC DNA]</scope>
    <source>
        <strain evidence="3">CBS 291.66</strain>
    </source>
</reference>
<feature type="domain" description="Protein kinase" evidence="2">
    <location>
        <begin position="143"/>
        <end position="401"/>
    </location>
</feature>
<dbReference type="GeneID" id="83207796"/>
<dbReference type="GO" id="GO:0004674">
    <property type="term" value="F:protein serine/threonine kinase activity"/>
    <property type="evidence" value="ECO:0007669"/>
    <property type="project" value="TreeGrafter"/>
</dbReference>
<dbReference type="CDD" id="cd00180">
    <property type="entry name" value="PKc"/>
    <property type="match status" value="1"/>
</dbReference>
<organism evidence="3 4">
    <name type="scientific">Lichtheimia ornata</name>
    <dbReference type="NCBI Taxonomy" id="688661"/>
    <lineage>
        <taxon>Eukaryota</taxon>
        <taxon>Fungi</taxon>
        <taxon>Fungi incertae sedis</taxon>
        <taxon>Mucoromycota</taxon>
        <taxon>Mucoromycotina</taxon>
        <taxon>Mucoromycetes</taxon>
        <taxon>Mucorales</taxon>
        <taxon>Lichtheimiaceae</taxon>
        <taxon>Lichtheimia</taxon>
    </lineage>
</organism>
<dbReference type="Pfam" id="PF00069">
    <property type="entry name" value="Pkinase"/>
    <property type="match status" value="1"/>
</dbReference>
<dbReference type="EMBL" id="JARTCD010000001">
    <property type="protein sequence ID" value="KAJ8664096.1"/>
    <property type="molecule type" value="Genomic_DNA"/>
</dbReference>
<dbReference type="RefSeq" id="XP_058349008.1">
    <property type="nucleotide sequence ID" value="XM_058480485.1"/>
</dbReference>
<dbReference type="InterPro" id="IPR000719">
    <property type="entry name" value="Prot_kinase_dom"/>
</dbReference>
<evidence type="ECO:0000313" key="4">
    <source>
        <dbReference type="Proteomes" id="UP001234581"/>
    </source>
</evidence>